<evidence type="ECO:0000313" key="2">
    <source>
        <dbReference type="EMBL" id="KAK8942452.1"/>
    </source>
</evidence>
<feature type="transmembrane region" description="Helical" evidence="1">
    <location>
        <begin position="120"/>
        <end position="153"/>
    </location>
</feature>
<dbReference type="Pfam" id="PF03350">
    <property type="entry name" value="UPF0114"/>
    <property type="match status" value="1"/>
</dbReference>
<evidence type="ECO:0000256" key="1">
    <source>
        <dbReference type="SAM" id="Phobius"/>
    </source>
</evidence>
<gene>
    <name evidence="2" type="ORF">KSP39_PZI008785</name>
</gene>
<evidence type="ECO:0000313" key="3">
    <source>
        <dbReference type="Proteomes" id="UP001418222"/>
    </source>
</evidence>
<accession>A0AAP0G796</accession>
<dbReference type="InterPro" id="IPR005134">
    <property type="entry name" value="UPF0114"/>
</dbReference>
<dbReference type="Proteomes" id="UP001418222">
    <property type="component" value="Unassembled WGS sequence"/>
</dbReference>
<sequence>MAFTSLSMRFSSSSPNLRFSFKGRMSKGWELLEKKERRAASCRLQATGGIIIAVEEERKSAAVAAGTEEGNFLFNTSSAEHVAETIFRSCEMVYVTARMLPWSFHAQIFLEKTIMNCRFFTMIGVFGSLLGSLLCFFEGCILVLKTYFGYFYVISTRSNPGYMIHNVLEAIDMFLVGTAMLMFGMGLHYMCIRNAGERPDRIEGILMNGSDLFGIFHHKIPPSWMEMKSVAEAKSILGQAVVMLLQGGMIGHLSRVSLLTGLDLACFAASIFVASAAVFLLARLQNNNWIKLKVKNI</sequence>
<feature type="transmembrane region" description="Helical" evidence="1">
    <location>
        <begin position="173"/>
        <end position="192"/>
    </location>
</feature>
<organism evidence="2 3">
    <name type="scientific">Platanthera zijinensis</name>
    <dbReference type="NCBI Taxonomy" id="2320716"/>
    <lineage>
        <taxon>Eukaryota</taxon>
        <taxon>Viridiplantae</taxon>
        <taxon>Streptophyta</taxon>
        <taxon>Embryophyta</taxon>
        <taxon>Tracheophyta</taxon>
        <taxon>Spermatophyta</taxon>
        <taxon>Magnoliopsida</taxon>
        <taxon>Liliopsida</taxon>
        <taxon>Asparagales</taxon>
        <taxon>Orchidaceae</taxon>
        <taxon>Orchidoideae</taxon>
        <taxon>Orchideae</taxon>
        <taxon>Orchidinae</taxon>
        <taxon>Platanthera</taxon>
    </lineage>
</organism>
<dbReference type="EMBL" id="JBBWWQ010000007">
    <property type="protein sequence ID" value="KAK8942452.1"/>
    <property type="molecule type" value="Genomic_DNA"/>
</dbReference>
<dbReference type="PANTHER" id="PTHR31721">
    <property type="entry name" value="OS06G0710300 PROTEIN"/>
    <property type="match status" value="1"/>
</dbReference>
<keyword evidence="3" id="KW-1185">Reference proteome</keyword>
<keyword evidence="1" id="KW-1133">Transmembrane helix</keyword>
<feature type="transmembrane region" description="Helical" evidence="1">
    <location>
        <begin position="259"/>
        <end position="282"/>
    </location>
</feature>
<keyword evidence="1" id="KW-0812">Transmembrane</keyword>
<dbReference type="AlphaFoldDB" id="A0AAP0G796"/>
<dbReference type="PANTHER" id="PTHR31721:SF3">
    <property type="entry name" value="EXPRESSED PROTEIN"/>
    <property type="match status" value="1"/>
</dbReference>
<feature type="transmembrane region" description="Helical" evidence="1">
    <location>
        <begin position="235"/>
        <end position="253"/>
    </location>
</feature>
<proteinExistence type="predicted"/>
<comment type="caution">
    <text evidence="2">The sequence shown here is derived from an EMBL/GenBank/DDBJ whole genome shotgun (WGS) entry which is preliminary data.</text>
</comment>
<reference evidence="2 3" key="1">
    <citation type="journal article" date="2022" name="Nat. Plants">
        <title>Genomes of leafy and leafless Platanthera orchids illuminate the evolution of mycoheterotrophy.</title>
        <authorList>
            <person name="Li M.H."/>
            <person name="Liu K.W."/>
            <person name="Li Z."/>
            <person name="Lu H.C."/>
            <person name="Ye Q.L."/>
            <person name="Zhang D."/>
            <person name="Wang J.Y."/>
            <person name="Li Y.F."/>
            <person name="Zhong Z.M."/>
            <person name="Liu X."/>
            <person name="Yu X."/>
            <person name="Liu D.K."/>
            <person name="Tu X.D."/>
            <person name="Liu B."/>
            <person name="Hao Y."/>
            <person name="Liao X.Y."/>
            <person name="Jiang Y.T."/>
            <person name="Sun W.H."/>
            <person name="Chen J."/>
            <person name="Chen Y.Q."/>
            <person name="Ai Y."/>
            <person name="Zhai J.W."/>
            <person name="Wu S.S."/>
            <person name="Zhou Z."/>
            <person name="Hsiao Y.Y."/>
            <person name="Wu W.L."/>
            <person name="Chen Y.Y."/>
            <person name="Lin Y.F."/>
            <person name="Hsu J.L."/>
            <person name="Li C.Y."/>
            <person name="Wang Z.W."/>
            <person name="Zhao X."/>
            <person name="Zhong W.Y."/>
            <person name="Ma X.K."/>
            <person name="Ma L."/>
            <person name="Huang J."/>
            <person name="Chen G.Z."/>
            <person name="Huang M.Z."/>
            <person name="Huang L."/>
            <person name="Peng D.H."/>
            <person name="Luo Y.B."/>
            <person name="Zou S.Q."/>
            <person name="Chen S.P."/>
            <person name="Lan S."/>
            <person name="Tsai W.C."/>
            <person name="Van de Peer Y."/>
            <person name="Liu Z.J."/>
        </authorList>
    </citation>
    <scope>NUCLEOTIDE SEQUENCE [LARGE SCALE GENOMIC DNA]</scope>
    <source>
        <strain evidence="2">Lor287</strain>
    </source>
</reference>
<protein>
    <submittedName>
        <fullName evidence="2">Uncharacterized protein</fullName>
    </submittedName>
</protein>
<keyword evidence="1" id="KW-0472">Membrane</keyword>
<name>A0AAP0G796_9ASPA</name>